<feature type="compositionally biased region" description="Basic and acidic residues" evidence="1">
    <location>
        <begin position="18"/>
        <end position="41"/>
    </location>
</feature>
<accession>A0A974PXG1</accession>
<reference evidence="2" key="1">
    <citation type="submission" date="2020-11" db="EMBL/GenBank/DDBJ databases">
        <title>Azospira restricta DSM 18626 genome sequence.</title>
        <authorList>
            <person name="Moe W.M."/>
        </authorList>
    </citation>
    <scope>NUCLEOTIDE SEQUENCE</scope>
    <source>
        <strain evidence="2">DSM 18626</strain>
    </source>
</reference>
<sequence>MRITSAEMQMATTHASQQHREVRESLRMWVGERRPEVEGGGRSRPPGEQVTISDAGRAAQSGEAEAIDEALEAAENDPRLLLLREMIRILTGKEAHVFDAHELAPRRDGELPEATATGAANAAPPSRPEGFGVEYDYHESYRESELTTFAASGIVRTADGREIAFKVDLAMSRSYYEESNVSLRLGDAARPQKDPLVVNFAGSAAQLSEQRFSFDLDADGSADSINRLAGGSGFLALDRNGDGRINDGRELFGAQSGDGFADLAAFDGDGNGWIDEADAVYAQLRVWTPDATGGGELKTLPQADVGAIALARVATPFALRDAGNDSLGQVRTSGVFLHESGGAGTIQQIDLSV</sequence>
<dbReference type="EMBL" id="CP064781">
    <property type="protein sequence ID" value="QRJ63254.1"/>
    <property type="molecule type" value="Genomic_DNA"/>
</dbReference>
<gene>
    <name evidence="2" type="ORF">IWH25_16120</name>
</gene>
<feature type="region of interest" description="Disordered" evidence="1">
    <location>
        <begin position="1"/>
        <end position="61"/>
    </location>
</feature>
<evidence type="ECO:0000313" key="3">
    <source>
        <dbReference type="Proteomes" id="UP000663444"/>
    </source>
</evidence>
<proteinExistence type="predicted"/>
<protein>
    <submittedName>
        <fullName evidence="2">VCBS repeat-containing protein</fullName>
    </submittedName>
</protein>
<evidence type="ECO:0000313" key="2">
    <source>
        <dbReference type="EMBL" id="QRJ63254.1"/>
    </source>
</evidence>
<dbReference type="RefSeq" id="WP_203386783.1">
    <property type="nucleotide sequence ID" value="NZ_CP064781.1"/>
</dbReference>
<dbReference type="AlphaFoldDB" id="A0A974PXG1"/>
<dbReference type="KEGG" id="ares:IWH25_16120"/>
<evidence type="ECO:0000256" key="1">
    <source>
        <dbReference type="SAM" id="MobiDB-lite"/>
    </source>
</evidence>
<keyword evidence="3" id="KW-1185">Reference proteome</keyword>
<dbReference type="PANTHER" id="PTHR39431:SF1">
    <property type="entry name" value="FRPA_C-RELATED PROTEIN"/>
    <property type="match status" value="1"/>
</dbReference>
<name>A0A974PXG1_9RHOO</name>
<dbReference type="Proteomes" id="UP000663444">
    <property type="component" value="Chromosome"/>
</dbReference>
<organism evidence="2 3">
    <name type="scientific">Azospira restricta</name>
    <dbReference type="NCBI Taxonomy" id="404405"/>
    <lineage>
        <taxon>Bacteria</taxon>
        <taxon>Pseudomonadati</taxon>
        <taxon>Pseudomonadota</taxon>
        <taxon>Betaproteobacteria</taxon>
        <taxon>Rhodocyclales</taxon>
        <taxon>Rhodocyclaceae</taxon>
        <taxon>Azospira</taxon>
    </lineage>
</organism>
<feature type="compositionally biased region" description="Polar residues" evidence="1">
    <location>
        <begin position="1"/>
        <end position="16"/>
    </location>
</feature>
<dbReference type="PANTHER" id="PTHR39431">
    <property type="entry name" value="FRPA/C-RELATED PROTEIN"/>
    <property type="match status" value="1"/>
</dbReference>